<feature type="transmembrane region" description="Helical" evidence="3">
    <location>
        <begin position="174"/>
        <end position="191"/>
    </location>
</feature>
<comment type="similarity">
    <text evidence="2">Belongs to the CDP-alcohol phosphatidyltransferase class-I family.</text>
</comment>
<evidence type="ECO:0000313" key="6">
    <source>
        <dbReference type="Proteomes" id="UP000217448"/>
    </source>
</evidence>
<dbReference type="AlphaFoldDB" id="A0A2A3JYN3"/>
<dbReference type="GO" id="GO:0016780">
    <property type="term" value="F:phosphotransferase activity, for other substituted phosphate groups"/>
    <property type="evidence" value="ECO:0007669"/>
    <property type="project" value="InterPro"/>
</dbReference>
<evidence type="ECO:0000256" key="1">
    <source>
        <dbReference type="ARBA" id="ARBA00022679"/>
    </source>
</evidence>
<organism evidence="5">
    <name type="scientific">Alloyangia mangrovi</name>
    <dbReference type="NCBI Taxonomy" id="1779329"/>
    <lineage>
        <taxon>Bacteria</taxon>
        <taxon>Pseudomonadati</taxon>
        <taxon>Pseudomonadota</taxon>
        <taxon>Alphaproteobacteria</taxon>
        <taxon>Rhodobacterales</taxon>
        <taxon>Roseobacteraceae</taxon>
        <taxon>Alloyangia</taxon>
    </lineage>
</organism>
<dbReference type="RefSeq" id="WP_095881564.1">
    <property type="nucleotide sequence ID" value="NZ_NTHN02000001.1"/>
</dbReference>
<dbReference type="Gene3D" id="1.20.120.1760">
    <property type="match status" value="1"/>
</dbReference>
<dbReference type="PROSITE" id="PS00379">
    <property type="entry name" value="CDP_ALCOHOL_P_TRANSF"/>
    <property type="match status" value="1"/>
</dbReference>
<keyword evidence="1 2" id="KW-0808">Transferase</keyword>
<gene>
    <name evidence="4" type="ORF">CLG85_001020</name>
    <name evidence="5" type="ORF">CLG85_06715</name>
</gene>
<dbReference type="Pfam" id="PF01066">
    <property type="entry name" value="CDP-OH_P_transf"/>
    <property type="match status" value="1"/>
</dbReference>
<keyword evidence="3" id="KW-0812">Transmembrane</keyword>
<dbReference type="EMBL" id="NTHN01000085">
    <property type="protein sequence ID" value="PBD19937.1"/>
    <property type="molecule type" value="Genomic_DNA"/>
</dbReference>
<keyword evidence="6" id="KW-1185">Reference proteome</keyword>
<feature type="transmembrane region" description="Helical" evidence="3">
    <location>
        <begin position="73"/>
        <end position="93"/>
    </location>
</feature>
<dbReference type="InterPro" id="IPR000462">
    <property type="entry name" value="CDP-OH_P_trans"/>
</dbReference>
<feature type="transmembrane region" description="Helical" evidence="3">
    <location>
        <begin position="147"/>
        <end position="168"/>
    </location>
</feature>
<protein>
    <submittedName>
        <fullName evidence="4">CDP-alcohol phosphatidyltransferase family protein</fullName>
    </submittedName>
</protein>
<feature type="transmembrane region" description="Helical" evidence="3">
    <location>
        <begin position="198"/>
        <end position="216"/>
    </location>
</feature>
<sequence>MSLPTDHPPRAVDLTGARSPVASLSLLSAGLALALLGLSWRLAGDVMLLPMLGFGFGAGVAGHLLLRHWTAPSLGWANALTLGRLALAALFLLPLARPGLTEGAMGWGFFCLALFTLALDGVDGWLARRSGLAGPWGARFDMEVDSIFALLLAAVALRSGAAGAWVLLLGSLRYLFVAAARAWPWLAAPLSQRFRRKLVCVLQIAVLAGLLAPVAVPPCSDLAGLLALALLVWSFAVDVLWLARRR</sequence>
<feature type="transmembrane region" description="Helical" evidence="3">
    <location>
        <begin position="222"/>
        <end position="243"/>
    </location>
</feature>
<dbReference type="InterPro" id="IPR043130">
    <property type="entry name" value="CDP-OH_PTrfase_TM_dom"/>
</dbReference>
<dbReference type="OrthoDB" id="9782011at2"/>
<dbReference type="GO" id="GO:0008654">
    <property type="term" value="P:phospholipid biosynthetic process"/>
    <property type="evidence" value="ECO:0007669"/>
    <property type="project" value="InterPro"/>
</dbReference>
<feature type="transmembrane region" description="Helical" evidence="3">
    <location>
        <begin position="46"/>
        <end position="66"/>
    </location>
</feature>
<feature type="transmembrane region" description="Helical" evidence="3">
    <location>
        <begin position="21"/>
        <end position="40"/>
    </location>
</feature>
<keyword evidence="3" id="KW-0472">Membrane</keyword>
<reference evidence="6" key="2">
    <citation type="submission" date="2023-07" db="EMBL/GenBank/DDBJ databases">
        <title>Yangia mangrovi SAOS 153D genome.</title>
        <authorList>
            <person name="Verma A."/>
            <person name="Pal Y."/>
            <person name="Sundharam S."/>
            <person name="Bisht B."/>
            <person name="Srinivasan K."/>
        </authorList>
    </citation>
    <scope>NUCLEOTIDE SEQUENCE [LARGE SCALE GENOMIC DNA]</scope>
    <source>
        <strain evidence="6">SAOS 153D</strain>
    </source>
</reference>
<name>A0A2A3JYN3_9RHOB</name>
<dbReference type="Proteomes" id="UP000217448">
    <property type="component" value="Unassembled WGS sequence"/>
</dbReference>
<evidence type="ECO:0000313" key="4">
    <source>
        <dbReference type="EMBL" id="MCT4368997.1"/>
    </source>
</evidence>
<feature type="transmembrane region" description="Helical" evidence="3">
    <location>
        <begin position="105"/>
        <end position="126"/>
    </location>
</feature>
<dbReference type="EMBL" id="NTHN02000001">
    <property type="protein sequence ID" value="MCT4368997.1"/>
    <property type="molecule type" value="Genomic_DNA"/>
</dbReference>
<evidence type="ECO:0000313" key="5">
    <source>
        <dbReference type="EMBL" id="PBD19937.1"/>
    </source>
</evidence>
<evidence type="ECO:0000256" key="3">
    <source>
        <dbReference type="SAM" id="Phobius"/>
    </source>
</evidence>
<accession>A0A2A3JYN3</accession>
<proteinExistence type="inferred from homology"/>
<reference evidence="5" key="1">
    <citation type="submission" date="2017-09" db="EMBL/GenBank/DDBJ databases">
        <title>Yangia sp. SAOS 153D whole genome sequencing.</title>
        <authorList>
            <person name="Verma A."/>
            <person name="Krishnamurthi S."/>
        </authorList>
    </citation>
    <scope>NUCLEOTIDE SEQUENCE [LARGE SCALE GENOMIC DNA]</scope>
    <source>
        <strain evidence="5">SAOS 153D</strain>
    </source>
</reference>
<comment type="caution">
    <text evidence="5">The sequence shown here is derived from an EMBL/GenBank/DDBJ whole genome shotgun (WGS) entry which is preliminary data.</text>
</comment>
<reference evidence="4" key="3">
    <citation type="submission" date="2024-05" db="EMBL/GenBank/DDBJ databases">
        <title>Yangia mangrovi SAOS 153D genome.</title>
        <authorList>
            <person name="Verma A."/>
            <person name="Pal Y."/>
            <person name="Sundharam S."/>
            <person name="Bisht B."/>
            <person name="Srinivasan K."/>
        </authorList>
    </citation>
    <scope>NUCLEOTIDE SEQUENCE</scope>
    <source>
        <strain evidence="4">SAOS 153D</strain>
    </source>
</reference>
<dbReference type="InterPro" id="IPR048254">
    <property type="entry name" value="CDP_ALCOHOL_P_TRANSF_CS"/>
</dbReference>
<dbReference type="GO" id="GO:0016020">
    <property type="term" value="C:membrane"/>
    <property type="evidence" value="ECO:0007669"/>
    <property type="project" value="InterPro"/>
</dbReference>
<keyword evidence="3" id="KW-1133">Transmembrane helix</keyword>
<evidence type="ECO:0000256" key="2">
    <source>
        <dbReference type="RuleBase" id="RU003750"/>
    </source>
</evidence>